<reference evidence="1 2" key="1">
    <citation type="journal article" date="2018" name="PLoS ONE">
        <title>The draft genome of Kipferlia bialata reveals reductive genome evolution in fornicate parasites.</title>
        <authorList>
            <person name="Tanifuji G."/>
            <person name="Takabayashi S."/>
            <person name="Kume K."/>
            <person name="Takagi M."/>
            <person name="Nakayama T."/>
            <person name="Kamikawa R."/>
            <person name="Inagaki Y."/>
            <person name="Hashimoto T."/>
        </authorList>
    </citation>
    <scope>NUCLEOTIDE SEQUENCE [LARGE SCALE GENOMIC DNA]</scope>
    <source>
        <strain evidence="1">NY0173</strain>
    </source>
</reference>
<proteinExistence type="predicted"/>
<dbReference type="EMBL" id="BDIP01006229">
    <property type="protein sequence ID" value="GCA64126.1"/>
    <property type="molecule type" value="Genomic_DNA"/>
</dbReference>
<keyword evidence="2" id="KW-1185">Reference proteome</keyword>
<feature type="non-terminal residue" evidence="1">
    <location>
        <position position="93"/>
    </location>
</feature>
<name>A0A391NVU7_9EUKA</name>
<evidence type="ECO:0000313" key="1">
    <source>
        <dbReference type="EMBL" id="GCA64126.1"/>
    </source>
</evidence>
<dbReference type="AlphaFoldDB" id="A0A391NVU7"/>
<dbReference type="Proteomes" id="UP000265618">
    <property type="component" value="Unassembled WGS sequence"/>
</dbReference>
<sequence>VSNPTLGSLTGFTPTLVSQYPLQHDNIYVTEVVGGDWGTVCLDYTQLQTASDREGEVDMAVLLQTIYAASAGLLPSSLCEDGQQCTTVDELRE</sequence>
<comment type="caution">
    <text evidence="1">The sequence shown here is derived from an EMBL/GenBank/DDBJ whole genome shotgun (WGS) entry which is preliminary data.</text>
</comment>
<accession>A0A391NVU7</accession>
<protein>
    <submittedName>
        <fullName evidence="1">Uncharacterized protein</fullName>
    </submittedName>
</protein>
<gene>
    <name evidence="1" type="ORF">KIPB_013284</name>
</gene>
<evidence type="ECO:0000313" key="2">
    <source>
        <dbReference type="Proteomes" id="UP000265618"/>
    </source>
</evidence>
<organism evidence="1 2">
    <name type="scientific">Kipferlia bialata</name>
    <dbReference type="NCBI Taxonomy" id="797122"/>
    <lineage>
        <taxon>Eukaryota</taxon>
        <taxon>Metamonada</taxon>
        <taxon>Carpediemonas-like organisms</taxon>
        <taxon>Kipferlia</taxon>
    </lineage>
</organism>
<feature type="non-terminal residue" evidence="1">
    <location>
        <position position="1"/>
    </location>
</feature>